<organism evidence="2 3">
    <name type="scientific">Botrytis elliptica</name>
    <dbReference type="NCBI Taxonomy" id="278938"/>
    <lineage>
        <taxon>Eukaryota</taxon>
        <taxon>Fungi</taxon>
        <taxon>Dikarya</taxon>
        <taxon>Ascomycota</taxon>
        <taxon>Pezizomycotina</taxon>
        <taxon>Leotiomycetes</taxon>
        <taxon>Helotiales</taxon>
        <taxon>Sclerotiniaceae</taxon>
        <taxon>Botrytis</taxon>
    </lineage>
</organism>
<protein>
    <submittedName>
        <fullName evidence="2">Uncharacterized protein</fullName>
    </submittedName>
</protein>
<reference evidence="2 3" key="1">
    <citation type="submission" date="2017-12" db="EMBL/GenBank/DDBJ databases">
        <title>Comparative genomics of Botrytis spp.</title>
        <authorList>
            <person name="Valero-Jimenez C.A."/>
            <person name="Tapia P."/>
            <person name="Veloso J."/>
            <person name="Silva-Moreno E."/>
            <person name="Staats M."/>
            <person name="Valdes J.H."/>
            <person name="Van Kan J.A.L."/>
        </authorList>
    </citation>
    <scope>NUCLEOTIDE SEQUENCE [LARGE SCALE GENOMIC DNA]</scope>
    <source>
        <strain evidence="2 3">Be9601</strain>
    </source>
</reference>
<feature type="region of interest" description="Disordered" evidence="1">
    <location>
        <begin position="1"/>
        <end position="75"/>
    </location>
</feature>
<dbReference type="EMBL" id="PQXM01000374">
    <property type="protein sequence ID" value="TGO73266.1"/>
    <property type="molecule type" value="Genomic_DNA"/>
</dbReference>
<evidence type="ECO:0000313" key="3">
    <source>
        <dbReference type="Proteomes" id="UP000297229"/>
    </source>
</evidence>
<proteinExistence type="predicted"/>
<keyword evidence="3" id="KW-1185">Reference proteome</keyword>
<evidence type="ECO:0000256" key="1">
    <source>
        <dbReference type="SAM" id="MobiDB-lite"/>
    </source>
</evidence>
<dbReference type="Proteomes" id="UP000297229">
    <property type="component" value="Unassembled WGS sequence"/>
</dbReference>
<evidence type="ECO:0000313" key="2">
    <source>
        <dbReference type="EMBL" id="TGO73266.1"/>
    </source>
</evidence>
<accession>A0A4Z1JIC9</accession>
<gene>
    <name evidence="2" type="ORF">BELL_0376g00090</name>
</gene>
<feature type="compositionally biased region" description="Basic residues" evidence="1">
    <location>
        <begin position="56"/>
        <end position="65"/>
    </location>
</feature>
<sequence>MSGQATSLPSVTGNEPALLAVPQSPPINHHANIVERAEAEPTPQGQAPTPAPVPTKQKRKQRQRQKGQQPTRWSA</sequence>
<name>A0A4Z1JIC9_9HELO</name>
<comment type="caution">
    <text evidence="2">The sequence shown here is derived from an EMBL/GenBank/DDBJ whole genome shotgun (WGS) entry which is preliminary data.</text>
</comment>
<dbReference type="AlphaFoldDB" id="A0A4Z1JIC9"/>
<feature type="compositionally biased region" description="Polar residues" evidence="1">
    <location>
        <begin position="1"/>
        <end position="13"/>
    </location>
</feature>